<gene>
    <name evidence="4" type="ORF">SAMN02745134_03916</name>
</gene>
<evidence type="ECO:0000259" key="3">
    <source>
        <dbReference type="PROSITE" id="PS50977"/>
    </source>
</evidence>
<dbReference type="PROSITE" id="PS01081">
    <property type="entry name" value="HTH_TETR_1"/>
    <property type="match status" value="1"/>
</dbReference>
<proteinExistence type="predicted"/>
<dbReference type="PANTHER" id="PTHR43479:SF11">
    <property type="entry name" value="ACREF_ENVCD OPERON REPRESSOR-RELATED"/>
    <property type="match status" value="1"/>
</dbReference>
<dbReference type="PROSITE" id="PS50977">
    <property type="entry name" value="HTH_TETR_2"/>
    <property type="match status" value="1"/>
</dbReference>
<dbReference type="OrthoDB" id="9808476at2"/>
<protein>
    <submittedName>
        <fullName evidence="4">Transcriptional regulator, TetR family</fullName>
    </submittedName>
</protein>
<evidence type="ECO:0000313" key="4">
    <source>
        <dbReference type="EMBL" id="SMC29493.1"/>
    </source>
</evidence>
<dbReference type="Gene3D" id="1.10.357.10">
    <property type="entry name" value="Tetracycline Repressor, domain 2"/>
    <property type="match status" value="1"/>
</dbReference>
<keyword evidence="5" id="KW-1185">Reference proteome</keyword>
<dbReference type="GO" id="GO:0003677">
    <property type="term" value="F:DNA binding"/>
    <property type="evidence" value="ECO:0007669"/>
    <property type="project" value="UniProtKB-UniRule"/>
</dbReference>
<dbReference type="Proteomes" id="UP000192468">
    <property type="component" value="Unassembled WGS sequence"/>
</dbReference>
<dbReference type="RefSeq" id="WP_084117870.1">
    <property type="nucleotide sequence ID" value="NZ_FWXH01000047.1"/>
</dbReference>
<dbReference type="InterPro" id="IPR001647">
    <property type="entry name" value="HTH_TetR"/>
</dbReference>
<keyword evidence="1 2" id="KW-0238">DNA-binding</keyword>
<dbReference type="STRING" id="1121291.SAMN02745134_03916"/>
<dbReference type="Pfam" id="PF00440">
    <property type="entry name" value="TetR_N"/>
    <property type="match status" value="1"/>
</dbReference>
<evidence type="ECO:0000256" key="2">
    <source>
        <dbReference type="PROSITE-ProRule" id="PRU00335"/>
    </source>
</evidence>
<sequence length="213" mass="25193">MDRKIRKPTQKRSLEKFNRIVDAAFKLFNEKGYYNTTTADIAKEANVATGSVYSYFQDKKDIYIQVLDKINSSFDYPTKDFWLKNNTEPINNYIVFKDIFSEFLKIMILCHNFSNTFHDDMKALELLDEDISSAINENDLIRTQKIYEIFDILHIPFKSEFDSDIFMHYSNLLVDDVCHKVVYDNTSKDIDLYIDRCAEMLYSLFKASTTYKE</sequence>
<evidence type="ECO:0000313" key="5">
    <source>
        <dbReference type="Proteomes" id="UP000192468"/>
    </source>
</evidence>
<dbReference type="InterPro" id="IPR023772">
    <property type="entry name" value="DNA-bd_HTH_TetR-type_CS"/>
</dbReference>
<dbReference type="InterPro" id="IPR009057">
    <property type="entry name" value="Homeodomain-like_sf"/>
</dbReference>
<feature type="DNA-binding region" description="H-T-H motif" evidence="2">
    <location>
        <begin position="37"/>
        <end position="56"/>
    </location>
</feature>
<dbReference type="PRINTS" id="PR00455">
    <property type="entry name" value="HTHTETR"/>
</dbReference>
<accession>A0A1W1Y003</accession>
<dbReference type="PANTHER" id="PTHR43479">
    <property type="entry name" value="ACREF/ENVCD OPERON REPRESSOR-RELATED"/>
    <property type="match status" value="1"/>
</dbReference>
<evidence type="ECO:0000256" key="1">
    <source>
        <dbReference type="ARBA" id="ARBA00023125"/>
    </source>
</evidence>
<dbReference type="EMBL" id="FWXH01000047">
    <property type="protein sequence ID" value="SMC29493.1"/>
    <property type="molecule type" value="Genomic_DNA"/>
</dbReference>
<dbReference type="InterPro" id="IPR050624">
    <property type="entry name" value="HTH-type_Tx_Regulator"/>
</dbReference>
<dbReference type="AlphaFoldDB" id="A0A1W1Y003"/>
<name>A0A1W1Y003_9CLOT</name>
<feature type="domain" description="HTH tetR-type" evidence="3">
    <location>
        <begin position="14"/>
        <end position="74"/>
    </location>
</feature>
<organism evidence="4 5">
    <name type="scientific">Clostridium acidisoli DSM 12555</name>
    <dbReference type="NCBI Taxonomy" id="1121291"/>
    <lineage>
        <taxon>Bacteria</taxon>
        <taxon>Bacillati</taxon>
        <taxon>Bacillota</taxon>
        <taxon>Clostridia</taxon>
        <taxon>Eubacteriales</taxon>
        <taxon>Clostridiaceae</taxon>
        <taxon>Clostridium</taxon>
    </lineage>
</organism>
<reference evidence="4 5" key="1">
    <citation type="submission" date="2017-04" db="EMBL/GenBank/DDBJ databases">
        <authorList>
            <person name="Afonso C.L."/>
            <person name="Miller P.J."/>
            <person name="Scott M.A."/>
            <person name="Spackman E."/>
            <person name="Goraichik I."/>
            <person name="Dimitrov K.M."/>
            <person name="Suarez D.L."/>
            <person name="Swayne D.E."/>
        </authorList>
    </citation>
    <scope>NUCLEOTIDE SEQUENCE [LARGE SCALE GENOMIC DNA]</scope>
    <source>
        <strain evidence="4 5">DSM 12555</strain>
    </source>
</reference>
<dbReference type="SUPFAM" id="SSF46689">
    <property type="entry name" value="Homeodomain-like"/>
    <property type="match status" value="1"/>
</dbReference>